<dbReference type="SUPFAM" id="SSF50630">
    <property type="entry name" value="Acid proteases"/>
    <property type="match status" value="1"/>
</dbReference>
<feature type="signal peptide" evidence="1">
    <location>
        <begin position="1"/>
        <end position="19"/>
    </location>
</feature>
<accession>A0A2V3ZSZ0</accession>
<proteinExistence type="predicted"/>
<dbReference type="CDD" id="cd05483">
    <property type="entry name" value="retropepsin_like_bacteria"/>
    <property type="match status" value="1"/>
</dbReference>
<evidence type="ECO:0000313" key="3">
    <source>
        <dbReference type="Proteomes" id="UP000248079"/>
    </source>
</evidence>
<dbReference type="OrthoDB" id="5580718at2"/>
<organism evidence="2 3">
    <name type="scientific">Marinifilum breve</name>
    <dbReference type="NCBI Taxonomy" id="2184082"/>
    <lineage>
        <taxon>Bacteria</taxon>
        <taxon>Pseudomonadati</taxon>
        <taxon>Bacteroidota</taxon>
        <taxon>Bacteroidia</taxon>
        <taxon>Marinilabiliales</taxon>
        <taxon>Marinifilaceae</taxon>
    </lineage>
</organism>
<gene>
    <name evidence="2" type="ORF">DF185_18295</name>
</gene>
<dbReference type="Gene3D" id="2.40.70.10">
    <property type="entry name" value="Acid Proteases"/>
    <property type="match status" value="1"/>
</dbReference>
<keyword evidence="3" id="KW-1185">Reference proteome</keyword>
<sequence>MKKLLLPLCLLLASLSLKAQELNFNNLILENEEYDVSIPFEYIKGHMYVSLKIGGKDYSFLFDTGAPTMISKELKNVLDCKKLQATELRAINHLKDSVENVLVSELRLADLSFKNIPVSVFPDLYDRCDDYESGIIGANLFRNSIVYISYKHKTIRITNDRKKIPVKGKYRWLMNMPENRNMPLVRAELINGKNKVGGEFVFDTGANCLITLSPHFSKVFSEKKVLHMLDSTCGISGAGLLGAAKDTILKINRIPELKINKARIKNVITRDVQLSCLGCELIEYGDVLLDFKNRSFGFVPYEEETSSRQTYWPIDFLFNKNRVEISAIWDENLNGIEVGNQLIEINGENVEQIDICDAQYKDYFSGNDQVSLVIENSEGERKIFNISRLKF</sequence>
<evidence type="ECO:0000256" key="1">
    <source>
        <dbReference type="SAM" id="SignalP"/>
    </source>
</evidence>
<evidence type="ECO:0000313" key="2">
    <source>
        <dbReference type="EMBL" id="PXX96978.1"/>
    </source>
</evidence>
<name>A0A2V3ZSZ0_9BACT</name>
<dbReference type="InterPro" id="IPR034122">
    <property type="entry name" value="Retropepsin-like_bacterial"/>
</dbReference>
<protein>
    <recommendedName>
        <fullName evidence="4">Aspartyl protease</fullName>
    </recommendedName>
</protein>
<dbReference type="Pfam" id="PF13650">
    <property type="entry name" value="Asp_protease_2"/>
    <property type="match status" value="1"/>
</dbReference>
<feature type="chain" id="PRO_5016096662" description="Aspartyl protease" evidence="1">
    <location>
        <begin position="20"/>
        <end position="391"/>
    </location>
</feature>
<dbReference type="RefSeq" id="WP_110362330.1">
    <property type="nucleotide sequence ID" value="NZ_QFLI01000010.1"/>
</dbReference>
<dbReference type="AlphaFoldDB" id="A0A2V3ZSZ0"/>
<keyword evidence="1" id="KW-0732">Signal</keyword>
<evidence type="ECO:0008006" key="4">
    <source>
        <dbReference type="Google" id="ProtNLM"/>
    </source>
</evidence>
<dbReference type="Proteomes" id="UP000248079">
    <property type="component" value="Unassembled WGS sequence"/>
</dbReference>
<dbReference type="InterPro" id="IPR021109">
    <property type="entry name" value="Peptidase_aspartic_dom_sf"/>
</dbReference>
<dbReference type="EMBL" id="QFLI01000010">
    <property type="protein sequence ID" value="PXX96978.1"/>
    <property type="molecule type" value="Genomic_DNA"/>
</dbReference>
<comment type="caution">
    <text evidence="2">The sequence shown here is derived from an EMBL/GenBank/DDBJ whole genome shotgun (WGS) entry which is preliminary data.</text>
</comment>
<reference evidence="2 3" key="1">
    <citation type="submission" date="2018-05" db="EMBL/GenBank/DDBJ databases">
        <title>Marinifilum breve JC075T sp. nov., a marine bacterium isolated from Yongle Blue Hole in the South China Sea.</title>
        <authorList>
            <person name="Fu T."/>
        </authorList>
    </citation>
    <scope>NUCLEOTIDE SEQUENCE [LARGE SCALE GENOMIC DNA]</scope>
    <source>
        <strain evidence="2 3">JC075</strain>
    </source>
</reference>